<dbReference type="InterPro" id="IPR001932">
    <property type="entry name" value="PPM-type_phosphatase-like_dom"/>
</dbReference>
<dbReference type="InterPro" id="IPR015655">
    <property type="entry name" value="PP2C"/>
</dbReference>
<protein>
    <recommendedName>
        <fullName evidence="5">PPM-type phosphatase domain-containing protein</fullName>
    </recommendedName>
</protein>
<dbReference type="PANTHER" id="PTHR47992">
    <property type="entry name" value="PROTEIN PHOSPHATASE"/>
    <property type="match status" value="1"/>
</dbReference>
<dbReference type="PROSITE" id="PS01032">
    <property type="entry name" value="PPM_1"/>
    <property type="match status" value="1"/>
</dbReference>
<feature type="domain" description="PPM-type phosphatase" evidence="5">
    <location>
        <begin position="43"/>
        <end position="146"/>
    </location>
</feature>
<name>A0ABQ8TIA2_PERAM</name>
<dbReference type="Proteomes" id="UP001148838">
    <property type="component" value="Unassembled WGS sequence"/>
</dbReference>
<dbReference type="InterPro" id="IPR036457">
    <property type="entry name" value="PPM-type-like_dom_sf"/>
</dbReference>
<reference evidence="6 7" key="1">
    <citation type="journal article" date="2022" name="Allergy">
        <title>Genome assembly and annotation of Periplaneta americana reveal a comprehensive cockroach allergen profile.</title>
        <authorList>
            <person name="Wang L."/>
            <person name="Xiong Q."/>
            <person name="Saelim N."/>
            <person name="Wang L."/>
            <person name="Nong W."/>
            <person name="Wan A.T."/>
            <person name="Shi M."/>
            <person name="Liu X."/>
            <person name="Cao Q."/>
            <person name="Hui J.H.L."/>
            <person name="Sookrung N."/>
            <person name="Leung T.F."/>
            <person name="Tungtrongchitr A."/>
            <person name="Tsui S.K.W."/>
        </authorList>
    </citation>
    <scope>NUCLEOTIDE SEQUENCE [LARGE SCALE GENOMIC DNA]</scope>
    <source>
        <strain evidence="6">PWHHKU_190912</strain>
    </source>
</reference>
<dbReference type="PROSITE" id="PS51746">
    <property type="entry name" value="PPM_2"/>
    <property type="match status" value="1"/>
</dbReference>
<comment type="caution">
    <text evidence="6">The sequence shown here is derived from an EMBL/GenBank/DDBJ whole genome shotgun (WGS) entry which is preliminary data.</text>
</comment>
<dbReference type="Pfam" id="PF00481">
    <property type="entry name" value="PP2C"/>
    <property type="match status" value="1"/>
</dbReference>
<keyword evidence="1" id="KW-0479">Metal-binding</keyword>
<keyword evidence="4" id="KW-0732">Signal</keyword>
<dbReference type="Gene3D" id="3.60.40.10">
    <property type="entry name" value="PPM-type phosphatase domain"/>
    <property type="match status" value="1"/>
</dbReference>
<dbReference type="EMBL" id="JAJSOF020000009">
    <property type="protein sequence ID" value="KAJ4445609.1"/>
    <property type="molecule type" value="Genomic_DNA"/>
</dbReference>
<evidence type="ECO:0000256" key="1">
    <source>
        <dbReference type="ARBA" id="ARBA00022723"/>
    </source>
</evidence>
<feature type="non-terminal residue" evidence="6">
    <location>
        <position position="146"/>
    </location>
</feature>
<keyword evidence="7" id="KW-1185">Reference proteome</keyword>
<feature type="non-terminal residue" evidence="6">
    <location>
        <position position="1"/>
    </location>
</feature>
<gene>
    <name evidence="6" type="ORF">ANN_12291</name>
</gene>
<evidence type="ECO:0000259" key="5">
    <source>
        <dbReference type="PROSITE" id="PS51746"/>
    </source>
</evidence>
<proteinExistence type="predicted"/>
<keyword evidence="3" id="KW-0904">Protein phosphatase</keyword>
<evidence type="ECO:0000256" key="2">
    <source>
        <dbReference type="ARBA" id="ARBA00022801"/>
    </source>
</evidence>
<evidence type="ECO:0000256" key="4">
    <source>
        <dbReference type="SAM" id="SignalP"/>
    </source>
</evidence>
<sequence length="146" mass="16280">LHTIFISFFFDLVSILVLNKMGAYLSEPITDKVSTDEVGKRVICGASSMQGWRVTQEDAHNCTLEYDENTSFFAVYDGHGGHEVATYSAQHLPQYLKNCEAYKKGDYVQALKDAFLEFDATLTKPDVVAILKQIASNKDGEQNSES</sequence>
<feature type="chain" id="PRO_5045120836" description="PPM-type phosphatase domain-containing protein" evidence="4">
    <location>
        <begin position="27"/>
        <end position="146"/>
    </location>
</feature>
<accession>A0ABQ8TIA2</accession>
<dbReference type="SUPFAM" id="SSF81606">
    <property type="entry name" value="PP2C-like"/>
    <property type="match status" value="1"/>
</dbReference>
<evidence type="ECO:0000313" key="6">
    <source>
        <dbReference type="EMBL" id="KAJ4445609.1"/>
    </source>
</evidence>
<evidence type="ECO:0000313" key="7">
    <source>
        <dbReference type="Proteomes" id="UP001148838"/>
    </source>
</evidence>
<evidence type="ECO:0000256" key="3">
    <source>
        <dbReference type="ARBA" id="ARBA00022912"/>
    </source>
</evidence>
<dbReference type="InterPro" id="IPR000222">
    <property type="entry name" value="PP2C_BS"/>
</dbReference>
<organism evidence="6 7">
    <name type="scientific">Periplaneta americana</name>
    <name type="common">American cockroach</name>
    <name type="synonym">Blatta americana</name>
    <dbReference type="NCBI Taxonomy" id="6978"/>
    <lineage>
        <taxon>Eukaryota</taxon>
        <taxon>Metazoa</taxon>
        <taxon>Ecdysozoa</taxon>
        <taxon>Arthropoda</taxon>
        <taxon>Hexapoda</taxon>
        <taxon>Insecta</taxon>
        <taxon>Pterygota</taxon>
        <taxon>Neoptera</taxon>
        <taxon>Polyneoptera</taxon>
        <taxon>Dictyoptera</taxon>
        <taxon>Blattodea</taxon>
        <taxon>Blattoidea</taxon>
        <taxon>Blattidae</taxon>
        <taxon>Blattinae</taxon>
        <taxon>Periplaneta</taxon>
    </lineage>
</organism>
<keyword evidence="2" id="KW-0378">Hydrolase</keyword>
<feature type="signal peptide" evidence="4">
    <location>
        <begin position="1"/>
        <end position="26"/>
    </location>
</feature>